<proteinExistence type="inferred from homology"/>
<keyword evidence="6" id="KW-0969">Cilium</keyword>
<evidence type="ECO:0000256" key="4">
    <source>
        <dbReference type="ARBA" id="ARBA00022795"/>
    </source>
</evidence>
<dbReference type="GO" id="GO:0005829">
    <property type="term" value="C:cytosol"/>
    <property type="evidence" value="ECO:0007669"/>
    <property type="project" value="UniProtKB-SubCell"/>
</dbReference>
<evidence type="ECO:0000313" key="6">
    <source>
        <dbReference type="EMBL" id="RGS38369.1"/>
    </source>
</evidence>
<accession>A0A395V9S8</accession>
<dbReference type="RefSeq" id="WP_118097872.1">
    <property type="nucleotide sequence ID" value="NZ_QRVL01000012.1"/>
</dbReference>
<keyword evidence="3" id="KW-0963">Cytoplasm</keyword>
<comment type="caution">
    <text evidence="6">The sequence shown here is derived from an EMBL/GenBank/DDBJ whole genome shotgun (WGS) entry which is preliminary data.</text>
</comment>
<dbReference type="Proteomes" id="UP000266172">
    <property type="component" value="Unassembled WGS sequence"/>
</dbReference>
<dbReference type="Gene3D" id="1.20.120.340">
    <property type="entry name" value="Flagellar protein FliS"/>
    <property type="match status" value="1"/>
</dbReference>
<dbReference type="GO" id="GO:0044780">
    <property type="term" value="P:bacterial-type flagellum assembly"/>
    <property type="evidence" value="ECO:0007669"/>
    <property type="project" value="InterPro"/>
</dbReference>
<reference evidence="6 7" key="1">
    <citation type="submission" date="2018-08" db="EMBL/GenBank/DDBJ databases">
        <title>A genome reference for cultivated species of the human gut microbiota.</title>
        <authorList>
            <person name="Zou Y."/>
            <person name="Xue W."/>
            <person name="Luo G."/>
        </authorList>
    </citation>
    <scope>NUCLEOTIDE SEQUENCE [LARGE SCALE GENOMIC DNA]</scope>
    <source>
        <strain evidence="6 7">AF22-12AC</strain>
    </source>
</reference>
<evidence type="ECO:0000256" key="3">
    <source>
        <dbReference type="ARBA" id="ARBA00022490"/>
    </source>
</evidence>
<dbReference type="InterPro" id="IPR003713">
    <property type="entry name" value="FliS"/>
</dbReference>
<dbReference type="Pfam" id="PF02561">
    <property type="entry name" value="FliS"/>
    <property type="match status" value="1"/>
</dbReference>
<name>A0A395V9S8_9FIRM</name>
<dbReference type="GO" id="GO:0071973">
    <property type="term" value="P:bacterial-type flagellum-dependent cell motility"/>
    <property type="evidence" value="ECO:0007669"/>
    <property type="project" value="TreeGrafter"/>
</dbReference>
<comment type="similarity">
    <text evidence="2">Belongs to the FliS family.</text>
</comment>
<organism evidence="6 7">
    <name type="scientific">Roseburia hominis</name>
    <dbReference type="NCBI Taxonomy" id="301301"/>
    <lineage>
        <taxon>Bacteria</taxon>
        <taxon>Bacillati</taxon>
        <taxon>Bacillota</taxon>
        <taxon>Clostridia</taxon>
        <taxon>Lachnospirales</taxon>
        <taxon>Lachnospiraceae</taxon>
        <taxon>Roseburia</taxon>
    </lineage>
</organism>
<dbReference type="SUPFAM" id="SSF101116">
    <property type="entry name" value="Flagellar export chaperone FliS"/>
    <property type="match status" value="1"/>
</dbReference>
<keyword evidence="6" id="KW-0282">Flagellum</keyword>
<dbReference type="InterPro" id="IPR036584">
    <property type="entry name" value="FliS_sf"/>
</dbReference>
<keyword evidence="6" id="KW-0966">Cell projection</keyword>
<evidence type="ECO:0000256" key="1">
    <source>
        <dbReference type="ARBA" id="ARBA00004514"/>
    </source>
</evidence>
<keyword evidence="4" id="KW-1005">Bacterial flagellum biogenesis</keyword>
<dbReference type="AlphaFoldDB" id="A0A395V9S8"/>
<protein>
    <submittedName>
        <fullName evidence="6">Flagellar protein FliS</fullName>
    </submittedName>
</protein>
<comment type="subcellular location">
    <subcellularLocation>
        <location evidence="1">Cytoplasm</location>
        <location evidence="1">Cytosol</location>
    </subcellularLocation>
</comment>
<keyword evidence="5" id="KW-0143">Chaperone</keyword>
<evidence type="ECO:0000256" key="2">
    <source>
        <dbReference type="ARBA" id="ARBA00008787"/>
    </source>
</evidence>
<dbReference type="PANTHER" id="PTHR34773:SF1">
    <property type="entry name" value="FLAGELLAR SECRETION CHAPERONE FLIS"/>
    <property type="match status" value="1"/>
</dbReference>
<dbReference type="EMBL" id="QRVL01000012">
    <property type="protein sequence ID" value="RGS38369.1"/>
    <property type="molecule type" value="Genomic_DNA"/>
</dbReference>
<gene>
    <name evidence="6" type="ORF">DWX93_12645</name>
</gene>
<dbReference type="PANTHER" id="PTHR34773">
    <property type="entry name" value="FLAGELLAR SECRETION CHAPERONE FLIS"/>
    <property type="match status" value="1"/>
</dbReference>
<sequence length="158" mass="18267">MKKEQIVDFTRRISQANRSGLVVVMYDIFFTYLNDARAAYDAADWNAYKEALRRAQRAIDELISALNFSYDMAKNLYSIYVFCRDSIAKSLYKRDLADAEDACRLMKKLYDGFLHAAEQDHSEPLMKNTQQVYAGYTYGRDNLVETCQDSDSSRGFLV</sequence>
<evidence type="ECO:0000256" key="5">
    <source>
        <dbReference type="ARBA" id="ARBA00023186"/>
    </source>
</evidence>
<evidence type="ECO:0000313" key="7">
    <source>
        <dbReference type="Proteomes" id="UP000266172"/>
    </source>
</evidence>
<dbReference type="CDD" id="cd16098">
    <property type="entry name" value="FliS"/>
    <property type="match status" value="1"/>
</dbReference>